<evidence type="ECO:0000256" key="2">
    <source>
        <dbReference type="ARBA" id="ARBA00022491"/>
    </source>
</evidence>
<dbReference type="GO" id="GO:0003735">
    <property type="term" value="F:structural constituent of ribosome"/>
    <property type="evidence" value="ECO:0007669"/>
    <property type="project" value="InterPro"/>
</dbReference>
<dbReference type="GO" id="GO:0022625">
    <property type="term" value="C:cytosolic large ribosomal subunit"/>
    <property type="evidence" value="ECO:0007669"/>
    <property type="project" value="TreeGrafter"/>
</dbReference>
<keyword evidence="3 11" id="KW-0820">tRNA-binding</keyword>
<evidence type="ECO:0000256" key="6">
    <source>
        <dbReference type="ARBA" id="ARBA00022884"/>
    </source>
</evidence>
<dbReference type="InterPro" id="IPR023673">
    <property type="entry name" value="Ribosomal_uL1_CS"/>
</dbReference>
<evidence type="ECO:0000256" key="9">
    <source>
        <dbReference type="ARBA" id="ARBA00035241"/>
    </source>
</evidence>
<gene>
    <name evidence="11" type="primary">rplA</name>
    <name evidence="13" type="ORF">CWI84_07690</name>
</gene>
<dbReference type="HAMAP" id="MF_01318_B">
    <property type="entry name" value="Ribosomal_uL1_B"/>
    <property type="match status" value="1"/>
</dbReference>
<dbReference type="RefSeq" id="WP_126842009.1">
    <property type="nucleotide sequence ID" value="NZ_PIQH01000006.1"/>
</dbReference>
<dbReference type="NCBIfam" id="TIGR01169">
    <property type="entry name" value="rplA_bact"/>
    <property type="match status" value="1"/>
</dbReference>
<evidence type="ECO:0000256" key="4">
    <source>
        <dbReference type="ARBA" id="ARBA00022730"/>
    </source>
</evidence>
<protein>
    <recommendedName>
        <fullName evidence="9 11">Large ribosomal subunit protein uL1</fullName>
    </recommendedName>
</protein>
<comment type="subunit">
    <text evidence="11">Part of the 50S ribosomal subunit.</text>
</comment>
<dbReference type="Proteomes" id="UP000287996">
    <property type="component" value="Unassembled WGS sequence"/>
</dbReference>
<dbReference type="PANTHER" id="PTHR36427">
    <property type="entry name" value="54S RIBOSOMAL PROTEIN L1, MITOCHONDRIAL"/>
    <property type="match status" value="1"/>
</dbReference>
<dbReference type="GO" id="GO:0006412">
    <property type="term" value="P:translation"/>
    <property type="evidence" value="ECO:0007669"/>
    <property type="project" value="UniProtKB-UniRule"/>
</dbReference>
<dbReference type="PROSITE" id="PS01199">
    <property type="entry name" value="RIBOSOMAL_L1"/>
    <property type="match status" value="1"/>
</dbReference>
<evidence type="ECO:0000256" key="11">
    <source>
        <dbReference type="HAMAP-Rule" id="MF_01318"/>
    </source>
</evidence>
<dbReference type="InterPro" id="IPR005878">
    <property type="entry name" value="Ribosom_uL1_bac-type"/>
</dbReference>
<evidence type="ECO:0000256" key="12">
    <source>
        <dbReference type="RuleBase" id="RU000659"/>
    </source>
</evidence>
<evidence type="ECO:0000313" key="14">
    <source>
        <dbReference type="Proteomes" id="UP000287996"/>
    </source>
</evidence>
<evidence type="ECO:0000256" key="5">
    <source>
        <dbReference type="ARBA" id="ARBA00022845"/>
    </source>
</evidence>
<dbReference type="Pfam" id="PF00687">
    <property type="entry name" value="Ribosomal_L1"/>
    <property type="match status" value="1"/>
</dbReference>
<comment type="similarity">
    <text evidence="1 11 12">Belongs to the universal ribosomal protein uL1 family.</text>
</comment>
<dbReference type="Gene3D" id="3.40.50.790">
    <property type="match status" value="1"/>
</dbReference>
<organism evidence="13 14">
    <name type="scientific">Idiomarina tyrosinivorans</name>
    <dbReference type="NCBI Taxonomy" id="1445662"/>
    <lineage>
        <taxon>Bacteria</taxon>
        <taxon>Pseudomonadati</taxon>
        <taxon>Pseudomonadota</taxon>
        <taxon>Gammaproteobacteria</taxon>
        <taxon>Alteromonadales</taxon>
        <taxon>Idiomarinaceae</taxon>
        <taxon>Idiomarina</taxon>
    </lineage>
</organism>
<dbReference type="InterPro" id="IPR016095">
    <property type="entry name" value="Ribosomal_uL1_3-a/b-sand"/>
</dbReference>
<evidence type="ECO:0000256" key="7">
    <source>
        <dbReference type="ARBA" id="ARBA00022980"/>
    </source>
</evidence>
<keyword evidence="2 11" id="KW-0678">Repressor</keyword>
<proteinExistence type="inferred from homology"/>
<dbReference type="PIRSF" id="PIRSF002155">
    <property type="entry name" value="Ribosomal_L1"/>
    <property type="match status" value="1"/>
</dbReference>
<sequence>MAKLSKRARLIREKVEARDYEVNEALALLKELATAKFTESVDVSVNLGIDARKSDQNVRGATVLPNGTGRDVRVAVFTAGDNAEKAKAAGADVVGMEDLAEKVKKGEMDFDVVVASPDAMRVVGQLGQILGPRGLMPNPKTGTVTPDVATAVKNAKAGQVRYRNDKNGIIHATIGRVDFDNDKLKENLEALLAALKKAKPSSAKGVYIKRISLSTTMGAGVSIDQGSIASA</sequence>
<keyword evidence="8 11" id="KW-0687">Ribonucleoprotein</keyword>
<keyword evidence="5 11" id="KW-0810">Translation regulation</keyword>
<keyword evidence="6 11" id="KW-0694">RNA-binding</keyword>
<dbReference type="SUPFAM" id="SSF56808">
    <property type="entry name" value="Ribosomal protein L1"/>
    <property type="match status" value="1"/>
</dbReference>
<dbReference type="GO" id="GO:0006417">
    <property type="term" value="P:regulation of translation"/>
    <property type="evidence" value="ECO:0007669"/>
    <property type="project" value="UniProtKB-KW"/>
</dbReference>
<keyword evidence="4 11" id="KW-0699">rRNA-binding</keyword>
<dbReference type="PANTHER" id="PTHR36427:SF3">
    <property type="entry name" value="LARGE RIBOSOMAL SUBUNIT PROTEIN UL1M"/>
    <property type="match status" value="1"/>
</dbReference>
<dbReference type="AlphaFoldDB" id="A0A432ZQR3"/>
<evidence type="ECO:0000256" key="10">
    <source>
        <dbReference type="ARBA" id="ARBA00059110"/>
    </source>
</evidence>
<dbReference type="OrthoDB" id="9803740at2"/>
<name>A0A432ZQR3_9GAMM</name>
<dbReference type="GO" id="GO:0000049">
    <property type="term" value="F:tRNA binding"/>
    <property type="evidence" value="ECO:0007669"/>
    <property type="project" value="UniProtKB-KW"/>
</dbReference>
<evidence type="ECO:0000313" key="13">
    <source>
        <dbReference type="EMBL" id="RUO80171.1"/>
    </source>
</evidence>
<keyword evidence="7 11" id="KW-0689">Ribosomal protein</keyword>
<reference evidence="13 14" key="1">
    <citation type="journal article" date="2011" name="Front. Microbiol.">
        <title>Genomic signatures of strain selection and enhancement in Bacillus atrophaeus var. globigii, a historical biowarfare simulant.</title>
        <authorList>
            <person name="Gibbons H.S."/>
            <person name="Broomall S.M."/>
            <person name="McNew L.A."/>
            <person name="Daligault H."/>
            <person name="Chapman C."/>
            <person name="Bruce D."/>
            <person name="Karavis M."/>
            <person name="Krepps M."/>
            <person name="McGregor P.A."/>
            <person name="Hong C."/>
            <person name="Park K.H."/>
            <person name="Akmal A."/>
            <person name="Feldman A."/>
            <person name="Lin J.S."/>
            <person name="Chang W.E."/>
            <person name="Higgs B.W."/>
            <person name="Demirev P."/>
            <person name="Lindquist J."/>
            <person name="Liem A."/>
            <person name="Fochler E."/>
            <person name="Read T.D."/>
            <person name="Tapia R."/>
            <person name="Johnson S."/>
            <person name="Bishop-Lilly K.A."/>
            <person name="Detter C."/>
            <person name="Han C."/>
            <person name="Sozhamannan S."/>
            <person name="Rosenzweig C.N."/>
            <person name="Skowronski E.W."/>
        </authorList>
    </citation>
    <scope>NUCLEOTIDE SEQUENCE [LARGE SCALE GENOMIC DNA]</scope>
    <source>
        <strain evidence="13 14">CC-PW-9</strain>
    </source>
</reference>
<evidence type="ECO:0000256" key="8">
    <source>
        <dbReference type="ARBA" id="ARBA00023274"/>
    </source>
</evidence>
<dbReference type="InterPro" id="IPR023674">
    <property type="entry name" value="Ribosomal_uL1-like"/>
</dbReference>
<dbReference type="InterPro" id="IPR002143">
    <property type="entry name" value="Ribosomal_uL1"/>
</dbReference>
<keyword evidence="14" id="KW-1185">Reference proteome</keyword>
<dbReference type="FunFam" id="3.40.50.790:FF:000001">
    <property type="entry name" value="50S ribosomal protein L1"/>
    <property type="match status" value="1"/>
</dbReference>
<comment type="function">
    <text evidence="11">Binds directly to 23S rRNA. The L1 stalk is quite mobile in the ribosome, and is involved in E site tRNA release.</text>
</comment>
<evidence type="ECO:0000256" key="1">
    <source>
        <dbReference type="ARBA" id="ARBA00010531"/>
    </source>
</evidence>
<dbReference type="InterPro" id="IPR028364">
    <property type="entry name" value="Ribosomal_uL1/biogenesis"/>
</dbReference>
<dbReference type="GO" id="GO:0019843">
    <property type="term" value="F:rRNA binding"/>
    <property type="evidence" value="ECO:0007669"/>
    <property type="project" value="UniProtKB-UniRule"/>
</dbReference>
<comment type="caution">
    <text evidence="13">The sequence shown here is derived from an EMBL/GenBank/DDBJ whole genome shotgun (WGS) entry which is preliminary data.</text>
</comment>
<dbReference type="Gene3D" id="3.30.190.20">
    <property type="match status" value="1"/>
</dbReference>
<accession>A0A432ZQR3</accession>
<evidence type="ECO:0000256" key="3">
    <source>
        <dbReference type="ARBA" id="ARBA00022555"/>
    </source>
</evidence>
<dbReference type="EMBL" id="PIQH01000006">
    <property type="protein sequence ID" value="RUO80171.1"/>
    <property type="molecule type" value="Genomic_DNA"/>
</dbReference>
<comment type="function">
    <text evidence="10 11">Protein L1 is also a translational repressor protein, it controls the translation of the L11 operon by binding to its mRNA.</text>
</comment>
<dbReference type="CDD" id="cd00403">
    <property type="entry name" value="Ribosomal_L1"/>
    <property type="match status" value="1"/>
</dbReference>